<keyword evidence="9 12" id="KW-0675">Receptor</keyword>
<evidence type="ECO:0000256" key="10">
    <source>
        <dbReference type="ARBA" id="ARBA00023180"/>
    </source>
</evidence>
<dbReference type="RefSeq" id="XP_038046116.1">
    <property type="nucleotide sequence ID" value="XM_038190188.1"/>
</dbReference>
<evidence type="ECO:0000256" key="13">
    <source>
        <dbReference type="SAM" id="MobiDB-lite"/>
    </source>
</evidence>
<keyword evidence="17" id="KW-1185">Reference proteome</keyword>
<evidence type="ECO:0000256" key="12">
    <source>
        <dbReference type="RuleBase" id="RU000688"/>
    </source>
</evidence>
<keyword evidence="4 12" id="KW-0812">Transmembrane</keyword>
<evidence type="ECO:0000313" key="16">
    <source>
        <dbReference type="EnsemblMetazoa" id="XP_038046116.1"/>
    </source>
</evidence>
<dbReference type="InterPro" id="IPR000276">
    <property type="entry name" value="GPCR_Rhodpsn"/>
</dbReference>
<feature type="transmembrane region" description="Helical" evidence="14">
    <location>
        <begin position="290"/>
        <end position="311"/>
    </location>
</feature>
<evidence type="ECO:0000256" key="1">
    <source>
        <dbReference type="ARBA" id="ARBA00004651"/>
    </source>
</evidence>
<dbReference type="GO" id="GO:0005886">
    <property type="term" value="C:plasma membrane"/>
    <property type="evidence" value="ECO:0007669"/>
    <property type="project" value="UniProtKB-SubCell"/>
</dbReference>
<evidence type="ECO:0000313" key="17">
    <source>
        <dbReference type="Proteomes" id="UP000887568"/>
    </source>
</evidence>
<dbReference type="EnsemblMetazoa" id="XM_038190188.1">
    <property type="protein sequence ID" value="XP_038046116.1"/>
    <property type="gene ID" value="LOC119720505"/>
</dbReference>
<keyword evidence="5 14" id="KW-1133">Transmembrane helix</keyword>
<dbReference type="OrthoDB" id="10053194at2759"/>
<protein>
    <recommendedName>
        <fullName evidence="15">G-protein coupled receptors family 1 profile domain-containing protein</fullName>
    </recommendedName>
</protein>
<accession>A0A913Z525</accession>
<sequence length="434" mass="49154">MVFGPFGELDPTSDVGNSTGSQHENLSITLDNEAGGHWNGQGQFDPYDYGPDYEHKPVISYPHIHIAAKIILCTSYALMMSVCGIGNLLLCYVIYRFRRMRTTTNLLIGNLALSDFLVAVICAPLSFYQYLYQHWPFGTAMCVITNYLKFTSLYVSTNSLLAIAIDRYVIIMHPLKPRMTKCTASVVLVCIWLVSMIVVIPSAVFTNTHAITNEWGESARRCGDYWKNLTLMKAHTLFLAIVEFLMPLTVMSIAYVIIAKKLWFREVPGGHVTVQQELAAESSKRKTLRMLIIVVALFALCWAPFYAFTIIRDFVYPSEALPLFGTFENAYYIVEALAMSNSMFNTLIYIVFNANFRKFVRQIPESCRVMRRSPRRNRNKSGRRYWYPLMSNSHGLRSSIRSSLARSHSTNISRLAVRREPSAPSSSTPSGRSG</sequence>
<dbReference type="AlphaFoldDB" id="A0A913Z525"/>
<dbReference type="Pfam" id="PF00001">
    <property type="entry name" value="7tm_1"/>
    <property type="match status" value="1"/>
</dbReference>
<evidence type="ECO:0000256" key="6">
    <source>
        <dbReference type="ARBA" id="ARBA00023040"/>
    </source>
</evidence>
<evidence type="ECO:0000256" key="7">
    <source>
        <dbReference type="ARBA" id="ARBA00023136"/>
    </source>
</evidence>
<keyword evidence="6 12" id="KW-0297">G-protein coupled receptor</keyword>
<comment type="similarity">
    <text evidence="2 12">Belongs to the G-protein coupled receptor 1 family.</text>
</comment>
<dbReference type="FunFam" id="1.20.1070.10:FF:000069">
    <property type="entry name" value="Prokineticin receptor 2"/>
    <property type="match status" value="1"/>
</dbReference>
<dbReference type="SUPFAM" id="SSF81321">
    <property type="entry name" value="Family A G protein-coupled receptor-like"/>
    <property type="match status" value="1"/>
</dbReference>
<dbReference type="InterPro" id="IPR000611">
    <property type="entry name" value="NPY_rcpt"/>
</dbReference>
<feature type="compositionally biased region" description="Low complexity" evidence="13">
    <location>
        <begin position="422"/>
        <end position="434"/>
    </location>
</feature>
<dbReference type="PROSITE" id="PS00237">
    <property type="entry name" value="G_PROTEIN_RECEP_F1_1"/>
    <property type="match status" value="1"/>
</dbReference>
<evidence type="ECO:0000256" key="14">
    <source>
        <dbReference type="SAM" id="Phobius"/>
    </source>
</evidence>
<evidence type="ECO:0000256" key="5">
    <source>
        <dbReference type="ARBA" id="ARBA00022989"/>
    </source>
</evidence>
<feature type="transmembrane region" description="Helical" evidence="14">
    <location>
        <begin position="151"/>
        <end position="170"/>
    </location>
</feature>
<evidence type="ECO:0000256" key="11">
    <source>
        <dbReference type="ARBA" id="ARBA00023224"/>
    </source>
</evidence>
<reference evidence="16" key="1">
    <citation type="submission" date="2022-11" db="UniProtKB">
        <authorList>
            <consortium name="EnsemblMetazoa"/>
        </authorList>
    </citation>
    <scope>IDENTIFICATION</scope>
</reference>
<comment type="subcellular location">
    <subcellularLocation>
        <location evidence="1">Cell membrane</location>
        <topology evidence="1">Multi-pass membrane protein</topology>
    </subcellularLocation>
</comment>
<keyword evidence="11 12" id="KW-0807">Transducer</keyword>
<evidence type="ECO:0000256" key="4">
    <source>
        <dbReference type="ARBA" id="ARBA00022692"/>
    </source>
</evidence>
<evidence type="ECO:0000259" key="15">
    <source>
        <dbReference type="PROSITE" id="PS50262"/>
    </source>
</evidence>
<dbReference type="PANTHER" id="PTHR24238">
    <property type="entry name" value="G-PROTEIN COUPLED RECEPTOR"/>
    <property type="match status" value="1"/>
</dbReference>
<name>A0A913Z525_PATMI</name>
<feature type="domain" description="G-protein coupled receptors family 1 profile" evidence="15">
    <location>
        <begin position="86"/>
        <end position="349"/>
    </location>
</feature>
<evidence type="ECO:0000256" key="8">
    <source>
        <dbReference type="ARBA" id="ARBA00023157"/>
    </source>
</evidence>
<evidence type="ECO:0000256" key="2">
    <source>
        <dbReference type="ARBA" id="ARBA00010663"/>
    </source>
</evidence>
<dbReference type="Proteomes" id="UP000887568">
    <property type="component" value="Unplaced"/>
</dbReference>
<keyword evidence="7 14" id="KW-0472">Membrane</keyword>
<evidence type="ECO:0000256" key="3">
    <source>
        <dbReference type="ARBA" id="ARBA00022475"/>
    </source>
</evidence>
<dbReference type="GO" id="GO:0004983">
    <property type="term" value="F:neuropeptide Y receptor activity"/>
    <property type="evidence" value="ECO:0007669"/>
    <property type="project" value="InterPro"/>
</dbReference>
<keyword evidence="8" id="KW-1015">Disulfide bond</keyword>
<keyword evidence="3" id="KW-1003">Cell membrane</keyword>
<organism evidence="16 17">
    <name type="scientific">Patiria miniata</name>
    <name type="common">Bat star</name>
    <name type="synonym">Asterina miniata</name>
    <dbReference type="NCBI Taxonomy" id="46514"/>
    <lineage>
        <taxon>Eukaryota</taxon>
        <taxon>Metazoa</taxon>
        <taxon>Echinodermata</taxon>
        <taxon>Eleutherozoa</taxon>
        <taxon>Asterozoa</taxon>
        <taxon>Asteroidea</taxon>
        <taxon>Valvatacea</taxon>
        <taxon>Valvatida</taxon>
        <taxon>Asterinidae</taxon>
        <taxon>Patiria</taxon>
    </lineage>
</organism>
<feature type="transmembrane region" description="Helical" evidence="14">
    <location>
        <begin position="66"/>
        <end position="95"/>
    </location>
</feature>
<dbReference type="InterPro" id="IPR017452">
    <property type="entry name" value="GPCR_Rhodpsn_7TM"/>
</dbReference>
<feature type="transmembrane region" description="Helical" evidence="14">
    <location>
        <begin position="107"/>
        <end position="131"/>
    </location>
</feature>
<proteinExistence type="inferred from homology"/>
<dbReference type="OMA" id="CAATNYL"/>
<feature type="transmembrane region" description="Helical" evidence="14">
    <location>
        <begin position="237"/>
        <end position="258"/>
    </location>
</feature>
<dbReference type="PANTHER" id="PTHR24238:SF74">
    <property type="entry name" value="PROKINETICIN RECEPTOR 2"/>
    <property type="match status" value="1"/>
</dbReference>
<feature type="transmembrane region" description="Helical" evidence="14">
    <location>
        <begin position="182"/>
        <end position="205"/>
    </location>
</feature>
<dbReference type="PROSITE" id="PS50262">
    <property type="entry name" value="G_PROTEIN_RECEP_F1_2"/>
    <property type="match status" value="1"/>
</dbReference>
<evidence type="ECO:0000256" key="9">
    <source>
        <dbReference type="ARBA" id="ARBA00023170"/>
    </source>
</evidence>
<keyword evidence="10" id="KW-0325">Glycoprotein</keyword>
<dbReference type="GeneID" id="119720505"/>
<dbReference type="PRINTS" id="PR01012">
    <property type="entry name" value="NRPEPTIDEYR"/>
</dbReference>
<feature type="transmembrane region" description="Helical" evidence="14">
    <location>
        <begin position="331"/>
        <end position="352"/>
    </location>
</feature>
<dbReference type="Gene3D" id="1.20.1070.10">
    <property type="entry name" value="Rhodopsin 7-helix transmembrane proteins"/>
    <property type="match status" value="1"/>
</dbReference>
<feature type="region of interest" description="Disordered" evidence="13">
    <location>
        <begin position="415"/>
        <end position="434"/>
    </location>
</feature>
<dbReference type="PRINTS" id="PR00237">
    <property type="entry name" value="GPCRRHODOPSN"/>
</dbReference>